<evidence type="ECO:0000256" key="5">
    <source>
        <dbReference type="ARBA" id="ARBA00023136"/>
    </source>
</evidence>
<feature type="transmembrane region" description="Helical" evidence="6">
    <location>
        <begin position="561"/>
        <end position="578"/>
    </location>
</feature>
<feature type="transmembrane region" description="Helical" evidence="6">
    <location>
        <begin position="414"/>
        <end position="435"/>
    </location>
</feature>
<dbReference type="PANTHER" id="PTHR22950:SF666">
    <property type="entry name" value="VACUOLAR AMINO ACID TRANSPORTER 4"/>
    <property type="match status" value="1"/>
</dbReference>
<evidence type="ECO:0000259" key="7">
    <source>
        <dbReference type="Pfam" id="PF01490"/>
    </source>
</evidence>
<feature type="transmembrane region" description="Helical" evidence="6">
    <location>
        <begin position="369"/>
        <end position="394"/>
    </location>
</feature>
<feature type="transmembrane region" description="Helical" evidence="6">
    <location>
        <begin position="257"/>
        <end position="280"/>
    </location>
</feature>
<dbReference type="GO" id="GO:0005302">
    <property type="term" value="F:L-tyrosine transmembrane transporter activity"/>
    <property type="evidence" value="ECO:0007669"/>
    <property type="project" value="TreeGrafter"/>
</dbReference>
<sequence>MSVPRDIASRRRSLMAKITRSSWAVSPAESSPRFSQSMASLFQNNTIFMKNDVVLELSKTPDHSKSASPGSETEILHFDSRNNLKMLETVQRHLKAESDQGLAAEGADVTRQIYKYSDRERPIMKRSKSLSLVDHDTFRRGSLASSLNVPGGFRREFVLSHANKRRPNLLTRNFVEFLSVYGHFAGEDLEDEDAVACHYSPYKFSESDTEGTPLLTTENYNPQGTATDLKAYFLLVKAFVGTGVLFLPKAFLSGGLVFSAAMLFLFGLLSYWCYVVLVYAKLRAKVSGFSEMGRLCYGPFFQQLILFSIVLSQVGFVATYIVFTAENLRAFVVNVSSYKTADLHILWFIALQACILTPLSLIRDITRLSLLALVANIFIMGGLITIVCFTALQLFQNDLQAGKGVYYLFNKSEFSLFIGVAIFAFEGIGLIIPIQESMIYPDHFPRVLRSVILTISTIFVFIGGLGYITFGEKIDTVILLNLPQNSPFVIMVQLFYAFAILLSTPIQIFPAVRLIEQKIFSSSKTGKSSSLVKWLKNLLRLVFVLCTCSVAFYGGRNLDKFVSFVGCFACIPLVYMYPPMLHLKLCCDYKNATTNKRRLFATAMINYAMIILGAVALVYTTYDLLTH</sequence>
<feature type="transmembrane region" description="Helical" evidence="6">
    <location>
        <begin position="537"/>
        <end position="555"/>
    </location>
</feature>
<protein>
    <submittedName>
        <fullName evidence="8">Solute carrier family 36 proton-coupled amino acid transporter</fullName>
    </submittedName>
</protein>
<evidence type="ECO:0000313" key="9">
    <source>
        <dbReference type="Proteomes" id="UP000292447"/>
    </source>
</evidence>
<dbReference type="AlphaFoldDB" id="A0A4P6XTC2"/>
<keyword evidence="9" id="KW-1185">Reference proteome</keyword>
<keyword evidence="4 6" id="KW-1133">Transmembrane helix</keyword>
<evidence type="ECO:0000256" key="4">
    <source>
        <dbReference type="ARBA" id="ARBA00022989"/>
    </source>
</evidence>
<dbReference type="Proteomes" id="UP000292447">
    <property type="component" value="Chromosome VI"/>
</dbReference>
<gene>
    <name evidence="8" type="primary">MPUL0F04300</name>
    <name evidence="8" type="ORF">METSCH_F04300</name>
</gene>
<dbReference type="PANTHER" id="PTHR22950">
    <property type="entry name" value="AMINO ACID TRANSPORTER"/>
    <property type="match status" value="1"/>
</dbReference>
<dbReference type="Pfam" id="PF01490">
    <property type="entry name" value="Aa_trans"/>
    <property type="match status" value="1"/>
</dbReference>
<feature type="transmembrane region" description="Helical" evidence="6">
    <location>
        <begin position="231"/>
        <end position="251"/>
    </location>
</feature>
<proteinExistence type="inferred from homology"/>
<dbReference type="STRING" id="2163413.A0A4P6XTC2"/>
<evidence type="ECO:0000256" key="2">
    <source>
        <dbReference type="ARBA" id="ARBA00008066"/>
    </source>
</evidence>
<keyword evidence="5 6" id="KW-0472">Membrane</keyword>
<comment type="subcellular location">
    <subcellularLocation>
        <location evidence="1">Membrane</location>
        <topology evidence="1">Multi-pass membrane protein</topology>
    </subcellularLocation>
</comment>
<evidence type="ECO:0000256" key="3">
    <source>
        <dbReference type="ARBA" id="ARBA00022692"/>
    </source>
</evidence>
<comment type="similarity">
    <text evidence="2">Belongs to the amino acid/polyamine transporter 2 family.</text>
</comment>
<evidence type="ECO:0000313" key="8">
    <source>
        <dbReference type="EMBL" id="QBM90842.1"/>
    </source>
</evidence>
<feature type="domain" description="Amino acid transporter transmembrane" evidence="7">
    <location>
        <begin position="226"/>
        <end position="624"/>
    </location>
</feature>
<dbReference type="EMBL" id="CP034461">
    <property type="protein sequence ID" value="QBM90842.1"/>
    <property type="molecule type" value="Genomic_DNA"/>
</dbReference>
<name>A0A4P6XTC2_9ASCO</name>
<evidence type="ECO:0000256" key="6">
    <source>
        <dbReference type="SAM" id="Phobius"/>
    </source>
</evidence>
<organism evidence="8 9">
    <name type="scientific">Metschnikowia aff. pulcherrima</name>
    <dbReference type="NCBI Taxonomy" id="2163413"/>
    <lineage>
        <taxon>Eukaryota</taxon>
        <taxon>Fungi</taxon>
        <taxon>Dikarya</taxon>
        <taxon>Ascomycota</taxon>
        <taxon>Saccharomycotina</taxon>
        <taxon>Pichiomycetes</taxon>
        <taxon>Metschnikowiaceae</taxon>
        <taxon>Metschnikowia</taxon>
    </lineage>
</organism>
<dbReference type="InterPro" id="IPR013057">
    <property type="entry name" value="AA_transpt_TM"/>
</dbReference>
<evidence type="ECO:0000256" key="1">
    <source>
        <dbReference type="ARBA" id="ARBA00004141"/>
    </source>
</evidence>
<feature type="transmembrane region" description="Helical" evidence="6">
    <location>
        <begin position="300"/>
        <end position="323"/>
    </location>
</feature>
<reference evidence="9" key="1">
    <citation type="submission" date="2019-03" db="EMBL/GenBank/DDBJ databases">
        <title>Snf2 controls pulcherriminic acid biosynthesis and connects pigmentation and antifungal activity of the yeast Metschnikowia pulcherrima.</title>
        <authorList>
            <person name="Gore-Lloyd D."/>
            <person name="Sumann I."/>
            <person name="Brachmann A.O."/>
            <person name="Schneeberger K."/>
            <person name="Ortiz-Merino R.A."/>
            <person name="Moreno-Beltran M."/>
            <person name="Schlaefli M."/>
            <person name="Kirner P."/>
            <person name="Santos Kron A."/>
            <person name="Wolfe K.H."/>
            <person name="Piel J."/>
            <person name="Ahrens C.H."/>
            <person name="Henk D."/>
            <person name="Freimoser F.M."/>
        </authorList>
    </citation>
    <scope>NUCLEOTIDE SEQUENCE [LARGE SCALE GENOMIC DNA]</scope>
    <source>
        <strain evidence="9">APC 1.2</strain>
    </source>
</reference>
<feature type="transmembrane region" description="Helical" evidence="6">
    <location>
        <begin position="599"/>
        <end position="622"/>
    </location>
</feature>
<accession>A0A4P6XTC2</accession>
<dbReference type="GO" id="GO:0005774">
    <property type="term" value="C:vacuolar membrane"/>
    <property type="evidence" value="ECO:0007669"/>
    <property type="project" value="TreeGrafter"/>
</dbReference>
<feature type="transmembrane region" description="Helical" evidence="6">
    <location>
        <begin position="447"/>
        <end position="470"/>
    </location>
</feature>
<feature type="transmembrane region" description="Helical" evidence="6">
    <location>
        <begin position="343"/>
        <end position="362"/>
    </location>
</feature>
<feature type="transmembrane region" description="Helical" evidence="6">
    <location>
        <begin position="490"/>
        <end position="516"/>
    </location>
</feature>
<keyword evidence="3 6" id="KW-0812">Transmembrane</keyword>